<organism evidence="7 8">
    <name type="scientific">Parenemella sanctibonifatiensis</name>
    <dbReference type="NCBI Taxonomy" id="2016505"/>
    <lineage>
        <taxon>Bacteria</taxon>
        <taxon>Bacillati</taxon>
        <taxon>Actinomycetota</taxon>
        <taxon>Actinomycetes</taxon>
        <taxon>Propionibacteriales</taxon>
        <taxon>Propionibacteriaceae</taxon>
        <taxon>Parenemella</taxon>
    </lineage>
</organism>
<dbReference type="InterPro" id="IPR013805">
    <property type="entry name" value="GrpE_CC"/>
</dbReference>
<evidence type="ECO:0000256" key="6">
    <source>
        <dbReference type="SAM" id="MobiDB-lite"/>
    </source>
</evidence>
<dbReference type="CDD" id="cd00446">
    <property type="entry name" value="GrpE"/>
    <property type="match status" value="1"/>
</dbReference>
<gene>
    <name evidence="3 7" type="primary">grpE</name>
    <name evidence="7" type="ORF">CGZ91_13365</name>
</gene>
<dbReference type="PANTHER" id="PTHR21237">
    <property type="entry name" value="GRPE PROTEIN"/>
    <property type="match status" value="1"/>
</dbReference>
<dbReference type="PANTHER" id="PTHR21237:SF23">
    <property type="entry name" value="GRPE PROTEIN HOMOLOG, MITOCHONDRIAL"/>
    <property type="match status" value="1"/>
</dbReference>
<dbReference type="RefSeq" id="WP_094455923.1">
    <property type="nucleotide sequence ID" value="NZ_NMVJ01000011.1"/>
</dbReference>
<dbReference type="PRINTS" id="PR00773">
    <property type="entry name" value="GRPEPROTEIN"/>
</dbReference>
<proteinExistence type="inferred from homology"/>
<dbReference type="Pfam" id="PF01025">
    <property type="entry name" value="GrpE"/>
    <property type="match status" value="1"/>
</dbReference>
<dbReference type="Proteomes" id="UP000216300">
    <property type="component" value="Unassembled WGS sequence"/>
</dbReference>
<evidence type="ECO:0000256" key="5">
    <source>
        <dbReference type="SAM" id="Coils"/>
    </source>
</evidence>
<feature type="region of interest" description="Disordered" evidence="6">
    <location>
        <begin position="1"/>
        <end position="92"/>
    </location>
</feature>
<dbReference type="GO" id="GO:0051087">
    <property type="term" value="F:protein-folding chaperone binding"/>
    <property type="evidence" value="ECO:0007669"/>
    <property type="project" value="InterPro"/>
</dbReference>
<evidence type="ECO:0000313" key="8">
    <source>
        <dbReference type="Proteomes" id="UP000216300"/>
    </source>
</evidence>
<dbReference type="AlphaFoldDB" id="A0A255EKE8"/>
<evidence type="ECO:0000256" key="1">
    <source>
        <dbReference type="ARBA" id="ARBA00009054"/>
    </source>
</evidence>
<keyword evidence="5" id="KW-0175">Coiled coil</keyword>
<comment type="subcellular location">
    <subcellularLocation>
        <location evidence="3">Cytoplasm</location>
    </subcellularLocation>
</comment>
<dbReference type="GO" id="GO:0051082">
    <property type="term" value="F:unfolded protein binding"/>
    <property type="evidence" value="ECO:0007669"/>
    <property type="project" value="TreeGrafter"/>
</dbReference>
<evidence type="ECO:0000256" key="2">
    <source>
        <dbReference type="ARBA" id="ARBA00023186"/>
    </source>
</evidence>
<accession>A0A255EKE8</accession>
<feature type="coiled-coil region" evidence="5">
    <location>
        <begin position="92"/>
        <end position="133"/>
    </location>
</feature>
<reference evidence="7 8" key="1">
    <citation type="submission" date="2017-07" db="EMBL/GenBank/DDBJ databases">
        <title>Draft whole genome sequences of clinical Proprionibacteriaceae strains.</title>
        <authorList>
            <person name="Bernier A.-M."/>
            <person name="Bernard K."/>
            <person name="Domingo M.-C."/>
        </authorList>
    </citation>
    <scope>NUCLEOTIDE SEQUENCE [LARGE SCALE GENOMIC DNA]</scope>
    <source>
        <strain evidence="7 8">NML 150081</strain>
    </source>
</reference>
<dbReference type="Gene3D" id="3.90.20.20">
    <property type="match status" value="1"/>
</dbReference>
<dbReference type="GO" id="GO:0006457">
    <property type="term" value="P:protein folding"/>
    <property type="evidence" value="ECO:0007669"/>
    <property type="project" value="InterPro"/>
</dbReference>
<dbReference type="GO" id="GO:0042803">
    <property type="term" value="F:protein homodimerization activity"/>
    <property type="evidence" value="ECO:0007669"/>
    <property type="project" value="InterPro"/>
</dbReference>
<dbReference type="GO" id="GO:0005737">
    <property type="term" value="C:cytoplasm"/>
    <property type="evidence" value="ECO:0007669"/>
    <property type="project" value="UniProtKB-SubCell"/>
</dbReference>
<name>A0A255EKE8_9ACTN</name>
<evidence type="ECO:0000256" key="4">
    <source>
        <dbReference type="RuleBase" id="RU004478"/>
    </source>
</evidence>
<keyword evidence="2 3" id="KW-0143">Chaperone</keyword>
<dbReference type="InterPro" id="IPR009012">
    <property type="entry name" value="GrpE_head"/>
</dbReference>
<feature type="compositionally biased region" description="Basic and acidic residues" evidence="6">
    <location>
        <begin position="1"/>
        <end position="11"/>
    </location>
</feature>
<feature type="region of interest" description="Disordered" evidence="6">
    <location>
        <begin position="234"/>
        <end position="253"/>
    </location>
</feature>
<protein>
    <recommendedName>
        <fullName evidence="3">Protein GrpE</fullName>
    </recommendedName>
    <alternativeName>
        <fullName evidence="3">HSP-70 cofactor</fullName>
    </alternativeName>
</protein>
<comment type="subunit">
    <text evidence="3">Homodimer.</text>
</comment>
<evidence type="ECO:0000256" key="3">
    <source>
        <dbReference type="HAMAP-Rule" id="MF_01151"/>
    </source>
</evidence>
<keyword evidence="3" id="KW-0346">Stress response</keyword>
<evidence type="ECO:0000313" key="7">
    <source>
        <dbReference type="EMBL" id="OYN88593.1"/>
    </source>
</evidence>
<dbReference type="InterPro" id="IPR000740">
    <property type="entry name" value="GrpE"/>
</dbReference>
<comment type="function">
    <text evidence="3">Participates actively in the response to hyperosmotic and heat shock by preventing the aggregation of stress-denatured proteins, in association with DnaK and GrpE. It is the nucleotide exchange factor for DnaK and may function as a thermosensor. Unfolded proteins bind initially to DnaJ; upon interaction with the DnaJ-bound protein, DnaK hydrolyzes its bound ATP, resulting in the formation of a stable complex. GrpE releases ADP from DnaK; ATP binding to DnaK triggers the release of the substrate protein, thus completing the reaction cycle. Several rounds of ATP-dependent interactions between DnaJ, DnaK and GrpE are required for fully efficient folding.</text>
</comment>
<dbReference type="SUPFAM" id="SSF58014">
    <property type="entry name" value="Coiled-coil domain of nucleotide exchange factor GrpE"/>
    <property type="match status" value="1"/>
</dbReference>
<keyword evidence="8" id="KW-1185">Reference proteome</keyword>
<dbReference type="GO" id="GO:0000774">
    <property type="term" value="F:adenyl-nucleotide exchange factor activity"/>
    <property type="evidence" value="ECO:0007669"/>
    <property type="project" value="InterPro"/>
</dbReference>
<dbReference type="EMBL" id="NMVJ01000011">
    <property type="protein sequence ID" value="OYN88593.1"/>
    <property type="molecule type" value="Genomic_DNA"/>
</dbReference>
<dbReference type="Gene3D" id="2.30.22.10">
    <property type="entry name" value="Head domain of nucleotide exchange factor GrpE"/>
    <property type="match status" value="1"/>
</dbReference>
<comment type="caution">
    <text evidence="7">The sequence shown here is derived from an EMBL/GenBank/DDBJ whole genome shotgun (WGS) entry which is preliminary data.</text>
</comment>
<keyword evidence="3" id="KW-0963">Cytoplasm</keyword>
<sequence>MTPGDQHHRDDGSEETEPTGPVIRDRRRLDPETYQVRQPESGPDRNGPGQAPAAGDNVTDAQQPQDPIEPTESTPDVDPDQSVGSSDAPAGADGVQQMIDELQSELNDRTDDLKRVQAEYVNYKRRVDRDRAQSKQQGIQAVATDLIPVLDAVRAAAEVGDLDGGAKLIGEELGRVAAKYGLVQYGEVGDEFDPHLHEALFQMEMPGVTVPTCAQIIQVGVRLGDRVIRPARVGVAEPDPAAQQPGDGADATN</sequence>
<dbReference type="HAMAP" id="MF_01151">
    <property type="entry name" value="GrpE"/>
    <property type="match status" value="1"/>
</dbReference>
<dbReference type="SUPFAM" id="SSF51064">
    <property type="entry name" value="Head domain of nucleotide exchange factor GrpE"/>
    <property type="match status" value="1"/>
</dbReference>
<comment type="similarity">
    <text evidence="1 3 4">Belongs to the GrpE family.</text>
</comment>
<dbReference type="OrthoDB" id="5191115at2"/>